<gene>
    <name evidence="4" type="ORF">BEU04_02825</name>
</gene>
<dbReference type="PROSITE" id="PS51273">
    <property type="entry name" value="GATASE_TYPE_1"/>
    <property type="match status" value="1"/>
</dbReference>
<dbReference type="InterPro" id="IPR002161">
    <property type="entry name" value="PdxT/SNO"/>
</dbReference>
<comment type="caution">
    <text evidence="4">The sequence shown here is derived from an EMBL/GenBank/DDBJ whole genome shotgun (WGS) entry which is preliminary data.</text>
</comment>
<feature type="active site" description="Charge relay system" evidence="2">
    <location>
        <position position="166"/>
    </location>
</feature>
<reference evidence="4 5" key="1">
    <citation type="submission" date="2016-08" db="EMBL/GenBank/DDBJ databases">
        <title>New Insights into Marine Group III Euryarchaeota, from dark to light.</title>
        <authorList>
            <person name="Haro-Moreno J.M."/>
            <person name="Rodriguez-Valera F."/>
            <person name="Lopez-Garcia P."/>
            <person name="Moreira D."/>
            <person name="Martin-Cuadrado A.B."/>
        </authorList>
    </citation>
    <scope>NUCLEOTIDE SEQUENCE [LARGE SCALE GENOMIC DNA]</scope>
    <source>
        <strain evidence="4">CG-Bathy1</strain>
    </source>
</reference>
<evidence type="ECO:0000313" key="5">
    <source>
        <dbReference type="Proteomes" id="UP000183815"/>
    </source>
</evidence>
<dbReference type="GO" id="GO:0042823">
    <property type="term" value="P:pyridoxal phosphate biosynthetic process"/>
    <property type="evidence" value="ECO:0007669"/>
    <property type="project" value="InterPro"/>
</dbReference>
<dbReference type="NCBIfam" id="TIGR03800">
    <property type="entry name" value="PLP_synth_Pdx2"/>
    <property type="match status" value="1"/>
</dbReference>
<feature type="active site" description="Nucleophile" evidence="2">
    <location>
        <position position="75"/>
    </location>
</feature>
<evidence type="ECO:0000313" key="4">
    <source>
        <dbReference type="EMBL" id="OIR14821.1"/>
    </source>
</evidence>
<dbReference type="PROSITE" id="PS51130">
    <property type="entry name" value="PDXT_SNO_2"/>
    <property type="match status" value="1"/>
</dbReference>
<protein>
    <recommendedName>
        <fullName evidence="6">Pdx2</fullName>
    </recommendedName>
</protein>
<dbReference type="GO" id="GO:1903600">
    <property type="term" value="C:glutaminase complex"/>
    <property type="evidence" value="ECO:0007669"/>
    <property type="project" value="TreeGrafter"/>
</dbReference>
<dbReference type="Gene3D" id="3.40.50.880">
    <property type="match status" value="1"/>
</dbReference>
<name>A0A1J5TER3_9ARCH</name>
<dbReference type="GO" id="GO:0004359">
    <property type="term" value="F:glutaminase activity"/>
    <property type="evidence" value="ECO:0007669"/>
    <property type="project" value="InterPro"/>
</dbReference>
<evidence type="ECO:0000256" key="3">
    <source>
        <dbReference type="PIRSR" id="PIRSR005639-2"/>
    </source>
</evidence>
<evidence type="ECO:0008006" key="6">
    <source>
        <dbReference type="Google" id="ProtNLM"/>
    </source>
</evidence>
<evidence type="ECO:0000256" key="2">
    <source>
        <dbReference type="PIRSR" id="PIRSR005639-1"/>
    </source>
</evidence>
<organism evidence="4 5">
    <name type="scientific">Marine Group III euryarchaeote CG-Bathy1</name>
    <dbReference type="NCBI Taxonomy" id="1889001"/>
    <lineage>
        <taxon>Archaea</taxon>
        <taxon>Methanobacteriati</taxon>
        <taxon>Thermoplasmatota</taxon>
        <taxon>Thermoplasmata</taxon>
        <taxon>Candidatus Thermoprofundales</taxon>
    </lineage>
</organism>
<dbReference type="SUPFAM" id="SSF52317">
    <property type="entry name" value="Class I glutamine amidotransferase-like"/>
    <property type="match status" value="1"/>
</dbReference>
<sequence length="184" mass="20175">MEIGILALQGSVSEHHMTFRRCGVATRDVRLPKDLNGINGLVMPGGESTTLRKLLKNSGLWNKLKKGIIPILGTCAGAVLLGNCDDDTFGIVDINILRNAYGRQIDSFESEIALKTDEFDGVSKFPGVFIRAPQIQNTFGKCKAIAHLENEIVGVKHGKHMALTFHPELTDSNLLHEKWISGIK</sequence>
<dbReference type="Pfam" id="PF01174">
    <property type="entry name" value="SNO"/>
    <property type="match status" value="1"/>
</dbReference>
<feature type="binding site" evidence="3">
    <location>
        <position position="98"/>
    </location>
    <ligand>
        <name>L-glutamine</name>
        <dbReference type="ChEBI" id="CHEBI:58359"/>
    </ligand>
</feature>
<dbReference type="PIRSF" id="PIRSF005639">
    <property type="entry name" value="Glut_amidoT_SNO"/>
    <property type="match status" value="1"/>
</dbReference>
<proteinExistence type="predicted"/>
<dbReference type="AlphaFoldDB" id="A0A1J5TER3"/>
<keyword evidence="1" id="KW-0315">Glutamine amidotransferase</keyword>
<dbReference type="PANTHER" id="PTHR31559:SF0">
    <property type="entry name" value="PYRIDOXAL 5'-PHOSPHATE SYNTHASE SUBUNIT SNO1-RELATED"/>
    <property type="match status" value="1"/>
</dbReference>
<dbReference type="GO" id="GO:0005829">
    <property type="term" value="C:cytosol"/>
    <property type="evidence" value="ECO:0007669"/>
    <property type="project" value="TreeGrafter"/>
</dbReference>
<feature type="binding site" evidence="3">
    <location>
        <begin position="46"/>
        <end position="48"/>
    </location>
    <ligand>
        <name>L-glutamine</name>
        <dbReference type="ChEBI" id="CHEBI:58359"/>
    </ligand>
</feature>
<dbReference type="InterPro" id="IPR029062">
    <property type="entry name" value="Class_I_gatase-like"/>
</dbReference>
<evidence type="ECO:0000256" key="1">
    <source>
        <dbReference type="ARBA" id="ARBA00022962"/>
    </source>
</evidence>
<dbReference type="EMBL" id="MIYU01000018">
    <property type="protein sequence ID" value="OIR14821.1"/>
    <property type="molecule type" value="Genomic_DNA"/>
</dbReference>
<dbReference type="GO" id="GO:0008614">
    <property type="term" value="P:pyridoxine metabolic process"/>
    <property type="evidence" value="ECO:0007669"/>
    <property type="project" value="TreeGrafter"/>
</dbReference>
<dbReference type="Proteomes" id="UP000183815">
    <property type="component" value="Unassembled WGS sequence"/>
</dbReference>
<dbReference type="PANTHER" id="PTHR31559">
    <property type="entry name" value="PYRIDOXAL 5'-PHOSPHATE SYNTHASE SUBUNIT SNO"/>
    <property type="match status" value="1"/>
</dbReference>
<feature type="active site" description="Charge relay system" evidence="2">
    <location>
        <position position="168"/>
    </location>
</feature>
<feature type="binding site" evidence="3">
    <location>
        <begin position="130"/>
        <end position="131"/>
    </location>
    <ligand>
        <name>L-glutamine</name>
        <dbReference type="ChEBI" id="CHEBI:58359"/>
    </ligand>
</feature>
<accession>A0A1J5TER3</accession>